<dbReference type="FunFam" id="3.90.190.20:FF:000011">
    <property type="entry name" value="Folylpolyglutamate synthase"/>
    <property type="match status" value="1"/>
</dbReference>
<reference evidence="15" key="1">
    <citation type="submission" date="2019-08" db="EMBL/GenBank/DDBJ databases">
        <title>Reference gene set and small RNA set construction with multiple tissues from Davidia involucrata Baill.</title>
        <authorList>
            <person name="Yang H."/>
            <person name="Zhou C."/>
            <person name="Li G."/>
            <person name="Wang J."/>
            <person name="Gao P."/>
            <person name="Wang M."/>
            <person name="Wang R."/>
            <person name="Zhao Y."/>
        </authorList>
    </citation>
    <scope>NUCLEOTIDE SEQUENCE</scope>
    <source>
        <tissue evidence="15">Mixed with DoveR01_LX</tissue>
    </source>
</reference>
<dbReference type="EMBL" id="GHES01013992">
    <property type="protein sequence ID" value="MPA44551.1"/>
    <property type="molecule type" value="Transcribed_RNA"/>
</dbReference>
<dbReference type="AlphaFoldDB" id="A0A5B6ZLT3"/>
<comment type="catalytic activity">
    <reaction evidence="14">
        <text>(6S)-5,6,7,8-tetrahydrofolyl-(gamma-L-Glu)(n) + L-glutamate + ATP = (6S)-5,6,7,8-tetrahydrofolyl-(gamma-L-Glu)(n+1) + ADP + phosphate + H(+)</text>
        <dbReference type="Rhea" id="RHEA:10580"/>
        <dbReference type="Rhea" id="RHEA-COMP:14738"/>
        <dbReference type="Rhea" id="RHEA-COMP:14740"/>
        <dbReference type="ChEBI" id="CHEBI:15378"/>
        <dbReference type="ChEBI" id="CHEBI:29985"/>
        <dbReference type="ChEBI" id="CHEBI:30616"/>
        <dbReference type="ChEBI" id="CHEBI:43474"/>
        <dbReference type="ChEBI" id="CHEBI:141005"/>
        <dbReference type="ChEBI" id="CHEBI:456216"/>
        <dbReference type="EC" id="6.3.2.17"/>
    </reaction>
</comment>
<comment type="cofactor">
    <cofactor evidence="1">
        <name>a monovalent cation</name>
        <dbReference type="ChEBI" id="CHEBI:60242"/>
    </cofactor>
</comment>
<dbReference type="NCBIfam" id="TIGR01499">
    <property type="entry name" value="folC"/>
    <property type="match status" value="1"/>
</dbReference>
<evidence type="ECO:0000313" key="15">
    <source>
        <dbReference type="EMBL" id="MPA44551.1"/>
    </source>
</evidence>
<dbReference type="PANTHER" id="PTHR11136">
    <property type="entry name" value="FOLYLPOLYGLUTAMATE SYNTHASE-RELATED"/>
    <property type="match status" value="1"/>
</dbReference>
<evidence type="ECO:0000256" key="10">
    <source>
        <dbReference type="ARBA" id="ARBA00022840"/>
    </source>
</evidence>
<dbReference type="GO" id="GO:0005739">
    <property type="term" value="C:mitochondrion"/>
    <property type="evidence" value="ECO:0007669"/>
    <property type="project" value="TreeGrafter"/>
</dbReference>
<evidence type="ECO:0000256" key="2">
    <source>
        <dbReference type="ARBA" id="ARBA00005150"/>
    </source>
</evidence>
<evidence type="ECO:0000256" key="13">
    <source>
        <dbReference type="ARBA" id="ARBA00030876"/>
    </source>
</evidence>
<evidence type="ECO:0000256" key="8">
    <source>
        <dbReference type="ARBA" id="ARBA00022723"/>
    </source>
</evidence>
<dbReference type="GO" id="GO:0006730">
    <property type="term" value="P:one-carbon metabolic process"/>
    <property type="evidence" value="ECO:0007669"/>
    <property type="project" value="UniProtKB-KW"/>
</dbReference>
<comment type="similarity">
    <text evidence="3">Belongs to the folylpolyglutamate synthase family.</text>
</comment>
<evidence type="ECO:0000256" key="4">
    <source>
        <dbReference type="ARBA" id="ARBA00013025"/>
    </source>
</evidence>
<accession>A0A5B6ZLT3</accession>
<organism evidence="15">
    <name type="scientific">Davidia involucrata</name>
    <name type="common">Dove tree</name>
    <dbReference type="NCBI Taxonomy" id="16924"/>
    <lineage>
        <taxon>Eukaryota</taxon>
        <taxon>Viridiplantae</taxon>
        <taxon>Streptophyta</taxon>
        <taxon>Embryophyta</taxon>
        <taxon>Tracheophyta</taxon>
        <taxon>Spermatophyta</taxon>
        <taxon>Magnoliopsida</taxon>
        <taxon>eudicotyledons</taxon>
        <taxon>Gunneridae</taxon>
        <taxon>Pentapetalae</taxon>
        <taxon>asterids</taxon>
        <taxon>Cornales</taxon>
        <taxon>Nyssaceae</taxon>
        <taxon>Davidia</taxon>
    </lineage>
</organism>
<dbReference type="InterPro" id="IPR018109">
    <property type="entry name" value="Folylpolyglutamate_synth_CS"/>
</dbReference>
<name>A0A5B6ZLT3_DAVIN</name>
<evidence type="ECO:0000256" key="1">
    <source>
        <dbReference type="ARBA" id="ARBA00001944"/>
    </source>
</evidence>
<evidence type="ECO:0000256" key="11">
    <source>
        <dbReference type="ARBA" id="ARBA00022842"/>
    </source>
</evidence>
<sequence length="646" mass="71998">MLVHTNSYLRQGILGVSYFHQRECQLSCRVTCTVPFLSASLDALEPSGLIKLHPQANSRHKGFRYTKISSQIMEKVGNNLVIEENSRELPFSSAYETAMEALSSLITRQKRGERSAVGGKYDKLDRMLMYIKILGLEEHIASLKIIHVAGTKGKGSTCTFCEAILRECGFRTGLFTSPHLIDVRERFRLDGLDISEDKFLLYFWDCWNQLKEKLTEDLPMPPLFQFLTVLAFKIFICEKVDVAIIEVGLGGKNDSTNVIKEPVVCGVTSLGMDHVEVLGNTLGEIASHKAGIFKPQIPAFTVPQLSEAMDALQKRAGELMVPLKVVAPLDCEKLDGLKLSLSGDHQYINAGLAVSLCKSWLRSTGNWDKLFQNDSQEDNLPEAFLRGLSTARLSGRAQIVHDCSLKSNSSSEVENSSGDLVFYLDGAHSPESMEACARWFSNAVNGSKNLPASSYYLNMGNMEELWGNGYIHHGKERESNKISKKVLLFNCMEVRDPQIILPQLVSTCATSGTHFSKAIFVPSMSTYNKVTSAASIPLDVPARDLSWQFNLQRIWEKIIHGKDAELGKSSKMDSAENLPPREFLYEDVSHCRPADKYFACSAVIPSLPLTINWLRDSVRENPSLRIQVLVTGSLHLVGDVLKLLRR</sequence>
<keyword evidence="8" id="KW-0479">Metal-binding</keyword>
<dbReference type="EC" id="6.3.2.17" evidence="4"/>
<dbReference type="SUPFAM" id="SSF53623">
    <property type="entry name" value="MurD-like peptide ligases, catalytic domain"/>
    <property type="match status" value="1"/>
</dbReference>
<evidence type="ECO:0000256" key="6">
    <source>
        <dbReference type="ARBA" id="ARBA00022563"/>
    </source>
</evidence>
<dbReference type="FunFam" id="3.40.1190.10:FF:000017">
    <property type="entry name" value="Folylpolyglutamate synthase"/>
    <property type="match status" value="1"/>
</dbReference>
<evidence type="ECO:0000256" key="14">
    <source>
        <dbReference type="ARBA" id="ARBA00047493"/>
    </source>
</evidence>
<dbReference type="InterPro" id="IPR036565">
    <property type="entry name" value="Mur-like_cat_sf"/>
</dbReference>
<evidence type="ECO:0000256" key="3">
    <source>
        <dbReference type="ARBA" id="ARBA00008276"/>
    </source>
</evidence>
<evidence type="ECO:0000256" key="7">
    <source>
        <dbReference type="ARBA" id="ARBA00022598"/>
    </source>
</evidence>
<evidence type="ECO:0000256" key="5">
    <source>
        <dbReference type="ARBA" id="ARBA00018660"/>
    </source>
</evidence>
<evidence type="ECO:0000256" key="9">
    <source>
        <dbReference type="ARBA" id="ARBA00022741"/>
    </source>
</evidence>
<dbReference type="InterPro" id="IPR036615">
    <property type="entry name" value="Mur_ligase_C_dom_sf"/>
</dbReference>
<keyword evidence="10" id="KW-0067">ATP-binding</keyword>
<proteinExistence type="inferred from homology"/>
<gene>
    <name evidence="15" type="ORF">Din_013992</name>
</gene>
<keyword evidence="11" id="KW-0460">Magnesium</keyword>
<dbReference type="GO" id="GO:0005524">
    <property type="term" value="F:ATP binding"/>
    <property type="evidence" value="ECO:0007669"/>
    <property type="project" value="UniProtKB-KW"/>
</dbReference>
<keyword evidence="9" id="KW-0547">Nucleotide-binding</keyword>
<dbReference type="Gene3D" id="3.90.190.20">
    <property type="entry name" value="Mur ligase, C-terminal domain"/>
    <property type="match status" value="1"/>
</dbReference>
<keyword evidence="7 15" id="KW-0436">Ligase</keyword>
<dbReference type="GO" id="GO:0005829">
    <property type="term" value="C:cytosol"/>
    <property type="evidence" value="ECO:0007669"/>
    <property type="project" value="TreeGrafter"/>
</dbReference>
<protein>
    <recommendedName>
        <fullName evidence="5">Folylpolyglutamate synthase</fullName>
        <ecNumber evidence="4">6.3.2.17</ecNumber>
    </recommendedName>
    <alternativeName>
        <fullName evidence="13">Folylpoly-gamma-glutamate synthetase</fullName>
    </alternativeName>
    <alternativeName>
        <fullName evidence="12">Tetrahydrofolylpolyglutamate synthase</fullName>
    </alternativeName>
</protein>
<dbReference type="Gene3D" id="3.40.1190.10">
    <property type="entry name" value="Mur-like, catalytic domain"/>
    <property type="match status" value="1"/>
</dbReference>
<dbReference type="GO" id="GO:0046872">
    <property type="term" value="F:metal ion binding"/>
    <property type="evidence" value="ECO:0007669"/>
    <property type="project" value="UniProtKB-KW"/>
</dbReference>
<dbReference type="InterPro" id="IPR001645">
    <property type="entry name" value="Folylpolyglutamate_synth"/>
</dbReference>
<keyword evidence="6" id="KW-0554">One-carbon metabolism</keyword>
<dbReference type="GO" id="GO:0004326">
    <property type="term" value="F:tetrahydrofolylpolyglutamate synthase activity"/>
    <property type="evidence" value="ECO:0007669"/>
    <property type="project" value="UniProtKB-EC"/>
</dbReference>
<evidence type="ECO:0000256" key="12">
    <source>
        <dbReference type="ARBA" id="ARBA00030592"/>
    </source>
</evidence>
<dbReference type="PANTHER" id="PTHR11136:SF5">
    <property type="entry name" value="FOLYLPOLYGLUTAMATE SYNTHASE, MITOCHONDRIAL"/>
    <property type="match status" value="1"/>
</dbReference>
<comment type="pathway">
    <text evidence="2">Cofactor biosynthesis; tetrahydrofolylpolyglutamate biosynthesis.</text>
</comment>
<dbReference type="PROSITE" id="PS01012">
    <property type="entry name" value="FOLYLPOLYGLU_SYNT_2"/>
    <property type="match status" value="1"/>
</dbReference>